<dbReference type="InterPro" id="IPR009303">
    <property type="entry name" value="DUF960"/>
</dbReference>
<keyword evidence="2" id="KW-1185">Reference proteome</keyword>
<dbReference type="Pfam" id="PF06124">
    <property type="entry name" value="DUF960"/>
    <property type="match status" value="1"/>
</dbReference>
<dbReference type="Proteomes" id="UP001565283">
    <property type="component" value="Unassembled WGS sequence"/>
</dbReference>
<protein>
    <submittedName>
        <fullName evidence="1">DUF960 domain-containing protein</fullName>
    </submittedName>
</protein>
<sequence>MAFTETKGRYASYGTVSSIPGEIIDSFWFIIDNQLKGVIALEPLINFELLNQNGLLSVKFSQPKNPLTITVDFQYPFNPSWPRYFHAVDNNGKETIISSGERQ</sequence>
<dbReference type="RefSeq" id="WP_251713094.1">
    <property type="nucleotide sequence ID" value="NZ_CALPDE010000015.1"/>
</dbReference>
<reference evidence="1 2" key="1">
    <citation type="submission" date="2024-03" db="EMBL/GenBank/DDBJ databases">
        <title>Mouse gut bacterial collection (mGBC) of GemPharmatech.</title>
        <authorList>
            <person name="He Y."/>
            <person name="Dong L."/>
            <person name="Wu D."/>
            <person name="Gao X."/>
            <person name="Lin Z."/>
        </authorList>
    </citation>
    <scope>NUCLEOTIDE SEQUENCE [LARGE SCALE GENOMIC DNA]</scope>
    <source>
        <strain evidence="1 2">61-15</strain>
    </source>
</reference>
<gene>
    <name evidence="1" type="ORF">AALA52_01655</name>
</gene>
<accession>A0ABV4D2A6</accession>
<comment type="caution">
    <text evidence="1">The sequence shown here is derived from an EMBL/GenBank/DDBJ whole genome shotgun (WGS) entry which is preliminary data.</text>
</comment>
<organism evidence="1 2">
    <name type="scientific">Lactococcus ileimucosae</name>
    <dbReference type="NCBI Taxonomy" id="2941329"/>
    <lineage>
        <taxon>Bacteria</taxon>
        <taxon>Bacillati</taxon>
        <taxon>Bacillota</taxon>
        <taxon>Bacilli</taxon>
        <taxon>Lactobacillales</taxon>
        <taxon>Streptococcaceae</taxon>
        <taxon>Lactococcus</taxon>
    </lineage>
</organism>
<dbReference type="EMBL" id="JBCLSH010000003">
    <property type="protein sequence ID" value="MEY8442969.1"/>
    <property type="molecule type" value="Genomic_DNA"/>
</dbReference>
<name>A0ABV4D2A6_9LACT</name>
<proteinExistence type="predicted"/>
<dbReference type="Gene3D" id="3.10.450.150">
    <property type="entry name" value="enterococcus faecalis protein"/>
    <property type="match status" value="1"/>
</dbReference>
<evidence type="ECO:0000313" key="1">
    <source>
        <dbReference type="EMBL" id="MEY8442969.1"/>
    </source>
</evidence>
<evidence type="ECO:0000313" key="2">
    <source>
        <dbReference type="Proteomes" id="UP001565283"/>
    </source>
</evidence>